<evidence type="ECO:0000256" key="7">
    <source>
        <dbReference type="ARBA" id="ARBA00023136"/>
    </source>
</evidence>
<evidence type="ECO:0000256" key="1">
    <source>
        <dbReference type="ARBA" id="ARBA00004651"/>
    </source>
</evidence>
<dbReference type="AlphaFoldDB" id="A0A4Q2K3Y3"/>
<comment type="similarity">
    <text evidence="2 8">Belongs to the 4-toluene sulfonate uptake permease (TSUP) (TC 2.A.102) family.</text>
</comment>
<evidence type="ECO:0000256" key="5">
    <source>
        <dbReference type="ARBA" id="ARBA00022692"/>
    </source>
</evidence>
<keyword evidence="4 8" id="KW-1003">Cell membrane</keyword>
<organism evidence="9 10">
    <name type="scientific">Senegalimassilia faecalis</name>
    <dbReference type="NCBI Taxonomy" id="2509433"/>
    <lineage>
        <taxon>Bacteria</taxon>
        <taxon>Bacillati</taxon>
        <taxon>Actinomycetota</taxon>
        <taxon>Coriobacteriia</taxon>
        <taxon>Coriobacteriales</taxon>
        <taxon>Coriobacteriaceae</taxon>
        <taxon>Senegalimassilia</taxon>
    </lineage>
</organism>
<comment type="caution">
    <text evidence="9">The sequence shown here is derived from an EMBL/GenBank/DDBJ whole genome shotgun (WGS) entry which is preliminary data.</text>
</comment>
<dbReference type="InterPro" id="IPR052017">
    <property type="entry name" value="TSUP"/>
</dbReference>
<accession>A0A4Q2K3Y3</accession>
<protein>
    <recommendedName>
        <fullName evidence="8">Probable membrane transporter protein</fullName>
    </recommendedName>
</protein>
<evidence type="ECO:0000256" key="2">
    <source>
        <dbReference type="ARBA" id="ARBA00009142"/>
    </source>
</evidence>
<reference evidence="9 10" key="1">
    <citation type="submission" date="2019-01" db="EMBL/GenBank/DDBJ databases">
        <title>Senegalimassilia sp. nov. KGMB04484 isolated human feces.</title>
        <authorList>
            <person name="Han K.-I."/>
            <person name="Kim J.-S."/>
            <person name="Lee K.C."/>
            <person name="Suh M.K."/>
            <person name="Eom M.K."/>
            <person name="Lee J.H."/>
            <person name="Park S.-H."/>
            <person name="Kang S.W."/>
            <person name="Park J.-E."/>
            <person name="Oh B.S."/>
            <person name="Yu S.Y."/>
            <person name="Choi S.-H."/>
            <person name="Lee D.H."/>
            <person name="Yoon H."/>
            <person name="Kim B.-Y."/>
            <person name="Lee J.H."/>
            <person name="Lee J.-S."/>
        </authorList>
    </citation>
    <scope>NUCLEOTIDE SEQUENCE [LARGE SCALE GENOMIC DNA]</scope>
    <source>
        <strain evidence="9 10">KGMB04484</strain>
    </source>
</reference>
<dbReference type="PANTHER" id="PTHR30269:SF0">
    <property type="entry name" value="MEMBRANE TRANSPORTER PROTEIN YFCA-RELATED"/>
    <property type="match status" value="1"/>
</dbReference>
<evidence type="ECO:0000256" key="4">
    <source>
        <dbReference type="ARBA" id="ARBA00022475"/>
    </source>
</evidence>
<dbReference type="InterPro" id="IPR002781">
    <property type="entry name" value="TM_pro_TauE-like"/>
</dbReference>
<keyword evidence="3" id="KW-0813">Transport</keyword>
<name>A0A4Q2K3Y3_9ACTN</name>
<evidence type="ECO:0000256" key="3">
    <source>
        <dbReference type="ARBA" id="ARBA00022448"/>
    </source>
</evidence>
<feature type="transmembrane region" description="Helical" evidence="8">
    <location>
        <begin position="183"/>
        <end position="213"/>
    </location>
</feature>
<keyword evidence="7 8" id="KW-0472">Membrane</keyword>
<sequence>MALLCALVFLAGYVDAIAGGGGLISLPAYLIVGLPTHAAIATNKLSSAMGTTLTTWRFARSGYIQWKTAGMCVAAALIGSALGSNLVMFVADFYLRVLLLVLLPVTAVYVMRSKAFDDESREALSPRRTVVISVVVALVVGAYDGFYGPGTGTFLMLLLTGAAHLALKQAAGVTKAINLTTNITALSVFLLHGQVLIPMGLLAGVFGIAGNYLGSKSFSENGGAIARPITIVVLVVFFVKVIWDFVA</sequence>
<evidence type="ECO:0000313" key="9">
    <source>
        <dbReference type="EMBL" id="RXZ55100.1"/>
    </source>
</evidence>
<dbReference type="EMBL" id="SDPW01000001">
    <property type="protein sequence ID" value="RXZ55100.1"/>
    <property type="molecule type" value="Genomic_DNA"/>
</dbReference>
<comment type="subcellular location">
    <subcellularLocation>
        <location evidence="1 8">Cell membrane</location>
        <topology evidence="1 8">Multi-pass membrane protein</topology>
    </subcellularLocation>
</comment>
<keyword evidence="6 8" id="KW-1133">Transmembrane helix</keyword>
<dbReference type="GO" id="GO:0005886">
    <property type="term" value="C:plasma membrane"/>
    <property type="evidence" value="ECO:0007669"/>
    <property type="project" value="UniProtKB-SubCell"/>
</dbReference>
<evidence type="ECO:0000313" key="10">
    <source>
        <dbReference type="Proteomes" id="UP000293345"/>
    </source>
</evidence>
<feature type="transmembrane region" description="Helical" evidence="8">
    <location>
        <begin position="225"/>
        <end position="243"/>
    </location>
</feature>
<evidence type="ECO:0000256" key="6">
    <source>
        <dbReference type="ARBA" id="ARBA00022989"/>
    </source>
</evidence>
<dbReference type="OrthoDB" id="554695at2"/>
<keyword evidence="10" id="KW-1185">Reference proteome</keyword>
<dbReference type="Pfam" id="PF01925">
    <property type="entry name" value="TauE"/>
    <property type="match status" value="1"/>
</dbReference>
<feature type="transmembrane region" description="Helical" evidence="8">
    <location>
        <begin position="66"/>
        <end position="87"/>
    </location>
</feature>
<gene>
    <name evidence="9" type="ORF">ET524_04440</name>
</gene>
<keyword evidence="5 8" id="KW-0812">Transmembrane</keyword>
<evidence type="ECO:0000256" key="8">
    <source>
        <dbReference type="RuleBase" id="RU363041"/>
    </source>
</evidence>
<dbReference type="Proteomes" id="UP000293345">
    <property type="component" value="Unassembled WGS sequence"/>
</dbReference>
<proteinExistence type="inferred from homology"/>
<feature type="transmembrane region" description="Helical" evidence="8">
    <location>
        <begin position="93"/>
        <end position="110"/>
    </location>
</feature>
<dbReference type="PANTHER" id="PTHR30269">
    <property type="entry name" value="TRANSMEMBRANE PROTEIN YFCA"/>
    <property type="match status" value="1"/>
</dbReference>
<feature type="transmembrane region" description="Helical" evidence="8">
    <location>
        <begin position="153"/>
        <end position="171"/>
    </location>
</feature>